<dbReference type="OrthoDB" id="514964at2759"/>
<reference evidence="4" key="1">
    <citation type="submission" date="2021-01" db="EMBL/GenBank/DDBJ databases">
        <title>Adiantum capillus-veneris genome.</title>
        <authorList>
            <person name="Fang Y."/>
            <person name="Liao Q."/>
        </authorList>
    </citation>
    <scope>NUCLEOTIDE SEQUENCE</scope>
    <source>
        <strain evidence="4">H3</strain>
        <tissue evidence="4">Leaf</tissue>
    </source>
</reference>
<name>A0A9D4UVC9_ADICA</name>
<accession>A0A9D4UVC9</accession>
<dbReference type="PANTHER" id="PTHR36371">
    <property type="entry name" value="PROTEIN PLASTID TRANSCRIPTIONALLY ACTIVE 10"/>
    <property type="match status" value="1"/>
</dbReference>
<evidence type="ECO:0000259" key="3">
    <source>
        <dbReference type="PROSITE" id="PS50126"/>
    </source>
</evidence>
<organism evidence="4 5">
    <name type="scientific">Adiantum capillus-veneris</name>
    <name type="common">Maidenhair fern</name>
    <dbReference type="NCBI Taxonomy" id="13818"/>
    <lineage>
        <taxon>Eukaryota</taxon>
        <taxon>Viridiplantae</taxon>
        <taxon>Streptophyta</taxon>
        <taxon>Embryophyta</taxon>
        <taxon>Tracheophyta</taxon>
        <taxon>Polypodiopsida</taxon>
        <taxon>Polypodiidae</taxon>
        <taxon>Polypodiales</taxon>
        <taxon>Pteridineae</taxon>
        <taxon>Pteridaceae</taxon>
        <taxon>Vittarioideae</taxon>
        <taxon>Adiantum</taxon>
    </lineage>
</organism>
<evidence type="ECO:0000313" key="4">
    <source>
        <dbReference type="EMBL" id="KAI5074661.1"/>
    </source>
</evidence>
<evidence type="ECO:0000256" key="1">
    <source>
        <dbReference type="SAM" id="Coils"/>
    </source>
</evidence>
<dbReference type="PANTHER" id="PTHR36371:SF1">
    <property type="entry name" value="PROTEIN PLASTID TRANSCRIPTIONALLY ACTIVE 10"/>
    <property type="match status" value="1"/>
</dbReference>
<dbReference type="InterPro" id="IPR044967">
    <property type="entry name" value="PTAC10"/>
</dbReference>
<dbReference type="GO" id="GO:0003723">
    <property type="term" value="F:RNA binding"/>
    <property type="evidence" value="ECO:0007669"/>
    <property type="project" value="InterPro"/>
</dbReference>
<feature type="coiled-coil region" evidence="1">
    <location>
        <begin position="472"/>
        <end position="499"/>
    </location>
</feature>
<dbReference type="GO" id="GO:0000427">
    <property type="term" value="C:plastid-encoded plastid RNA polymerase complex"/>
    <property type="evidence" value="ECO:0007669"/>
    <property type="project" value="InterPro"/>
</dbReference>
<evidence type="ECO:0000256" key="2">
    <source>
        <dbReference type="SAM" id="MobiDB-lite"/>
    </source>
</evidence>
<keyword evidence="1" id="KW-0175">Coiled coil</keyword>
<comment type="caution">
    <text evidence="4">The sequence shown here is derived from an EMBL/GenBank/DDBJ whole genome shotgun (WGS) entry which is preliminary data.</text>
</comment>
<keyword evidence="5" id="KW-1185">Reference proteome</keyword>
<feature type="region of interest" description="Disordered" evidence="2">
    <location>
        <begin position="573"/>
        <end position="620"/>
    </location>
</feature>
<dbReference type="PROSITE" id="PS50126">
    <property type="entry name" value="S1"/>
    <property type="match status" value="1"/>
</dbReference>
<proteinExistence type="predicted"/>
<dbReference type="InterPro" id="IPR003029">
    <property type="entry name" value="S1_domain"/>
</dbReference>
<feature type="domain" description="S1 motif" evidence="3">
    <location>
        <begin position="263"/>
        <end position="331"/>
    </location>
</feature>
<gene>
    <name evidence="4" type="ORF">GOP47_0010622</name>
</gene>
<evidence type="ECO:0000313" key="5">
    <source>
        <dbReference type="Proteomes" id="UP000886520"/>
    </source>
</evidence>
<dbReference type="EMBL" id="JABFUD020000010">
    <property type="protein sequence ID" value="KAI5074661.1"/>
    <property type="molecule type" value="Genomic_DNA"/>
</dbReference>
<protein>
    <recommendedName>
        <fullName evidence="3">S1 motif domain-containing protein</fullName>
    </recommendedName>
</protein>
<sequence length="709" mass="83571">MELHGTHNSRLLSPSVCLASLNSPCPQQSHGALPSFSSSLSRFTCSPRRHYSFCIVAKAKQSAPPPRPELWELREYDPDDDEDFAEKKMKTRVTFETEAEARRHHWISRMWAPWEEALSPEARFAVDALNLDQGEEPIVTREMMENLDVNKPIIPDDAEILEDLDDIEARENGALPGTAWKKPMVYSLIPPRDWPPPVPVEDNPGSHPRWLTFRKQYEEWVAANKERLDREAQELNDEYYPGRRRMGEEYVEGMYELPFIYPGQHYLGQVTMVHLYEGAFVNFGAVHDGWVPIKRNDWYYIRKIIKVGMKCQVEVMAKRDPYRFRFPIELRFVQPNIDHLIFNRFDYPPIFVRDDDEKNSMDLVNREALRPLWPRRRPVPDEEDEPEDLDKAPKYNHPYSFKVWQLHQAEQMLLEEEENLAAGIVKPPQKLNEIPTAQRDYVDPDSFWTEEKLCGKNFLSLVLTQHEWELDMDSARKEREAVKKAMEEAEQKGEEYVETKPRRIKYMEELDIMNWQRYLDEHEAVQRDRINRLELGLPLEEPGKYADDSFFGENKYNPREKRWRKDYLGDLSKFRDDGRQQRPGPQPTVNENKSREDGRIGTLQGKKGPKSVGTSGWSKDEEIVTNSLKENGEEKGNDGRMRIIRQMKQSRTQYNRTQTTYYVVPLQWLWTNSLGMYYALCYGFLREFLVHNRARLDFCSDFCTTNPNR</sequence>
<dbReference type="AlphaFoldDB" id="A0A9D4UVC9"/>
<dbReference type="Proteomes" id="UP000886520">
    <property type="component" value="Chromosome 10"/>
</dbReference>
<dbReference type="GO" id="GO:0009507">
    <property type="term" value="C:chloroplast"/>
    <property type="evidence" value="ECO:0007669"/>
    <property type="project" value="TreeGrafter"/>
</dbReference>